<keyword evidence="2" id="KW-1185">Reference proteome</keyword>
<comment type="caution">
    <text evidence="1">The sequence shown here is derived from an EMBL/GenBank/DDBJ whole genome shotgun (WGS) entry which is preliminary data.</text>
</comment>
<sequence>MSTIIPPRDPAGRFGGQGAYPAGATAPATMFTRLQDAEPNLRAALSVAITQLTGIEAAEEEAPVPAAVIAASPGAGKSRLARELLESCAGDKPVVFHAPTLALCEEAADHAREIGGAAHVIRGRFATDPAEPDQQMCRKPALVARGISLGLNIRESFCFNDDARCEFAGSCAWLRQFEPDQTIGHRYMATSYLGYPDPDAYDGVLRVVDETFWAQQLSFVTIGIDEFRLPRTFMKHFTRRGRKEESRVKAHADLIGAAHALVDALIAGRPPLDLPYSAADYRGFARLEYAAQADIPAPTPDQTETEQSQLLTRAEDALRHVSWYASVWTCLAAAKEAGRTTIERLRLIRGNGRMVIRVCRKHPPKHRQPMLILDADADPEIVGALDIDLQRTAHMVLRPNAEVVQVHDRRMTHGSLLQGTDLRETWRRVIRREVLSDRVEKGRGVLVGASRKVVLRFFEDAGHDFDGLSDDEASRFMLETPLHGAHWLWFGGRSLGTNRYRDFSTVIVIGREELPVEALEDHGRALWGDRAGVDLEFVAPGEDGALRLPDREVLYEMSDGSAKAVRLPCHPDPLIRRVQVQTRELATRQLVERLRLARSETRKRVILGCNMPVPGLPVDELVSWQAFCPTRPVAALTDAVLEKGGIRLSDAGLVEDAPTVFPTLDSIKSFRKREGVDARAILGALSPRLRGQLHVMHLKEDRPHARLCEALVLAGSGEEALRSAETIWGPLKQCVGAGEGDRAGARADAVLGGHRIGTSPVSPSS</sequence>
<evidence type="ECO:0000313" key="1">
    <source>
        <dbReference type="EMBL" id="SEK10294.1"/>
    </source>
</evidence>
<accession>A0A975ZQZ6</accession>
<dbReference type="GeneID" id="80821042"/>
<dbReference type="EMBL" id="FNYY01000032">
    <property type="protein sequence ID" value="SEK10294.1"/>
    <property type="molecule type" value="Genomic_DNA"/>
</dbReference>
<proteinExistence type="predicted"/>
<organism evidence="1 2">
    <name type="scientific">Marinovum algicola</name>
    <dbReference type="NCBI Taxonomy" id="42444"/>
    <lineage>
        <taxon>Bacteria</taxon>
        <taxon>Pseudomonadati</taxon>
        <taxon>Pseudomonadota</taxon>
        <taxon>Alphaproteobacteria</taxon>
        <taxon>Rhodobacterales</taxon>
        <taxon>Roseobacteraceae</taxon>
        <taxon>Marinovum</taxon>
    </lineage>
</organism>
<name>A0A975ZQZ6_9RHOB</name>
<dbReference type="Proteomes" id="UP000182932">
    <property type="component" value="Unassembled WGS sequence"/>
</dbReference>
<gene>
    <name evidence="1" type="ORF">SAMN04487940_13233</name>
</gene>
<dbReference type="AlphaFoldDB" id="A0A975ZQZ6"/>
<protein>
    <submittedName>
        <fullName evidence="1">Uncharacterized protein</fullName>
    </submittedName>
</protein>
<reference evidence="1 2" key="1">
    <citation type="submission" date="2016-10" db="EMBL/GenBank/DDBJ databases">
        <authorList>
            <person name="Varghese N."/>
            <person name="Submissions S."/>
        </authorList>
    </citation>
    <scope>NUCLEOTIDE SEQUENCE [LARGE SCALE GENOMIC DNA]</scope>
    <source>
        <strain evidence="1 2">FF3</strain>
    </source>
</reference>
<evidence type="ECO:0000313" key="2">
    <source>
        <dbReference type="Proteomes" id="UP000182932"/>
    </source>
</evidence>
<dbReference type="RefSeq" id="WP_074840153.1">
    <property type="nucleotide sequence ID" value="NZ_FNYY01000032.1"/>
</dbReference>